<organism evidence="2 3">
    <name type="scientific">Mycobacterium [tuberculosis] TKK-01-0051</name>
    <dbReference type="NCBI Taxonomy" id="1324261"/>
    <lineage>
        <taxon>Bacteria</taxon>
        <taxon>Bacillati</taxon>
        <taxon>Actinomycetota</taxon>
        <taxon>Actinomycetes</taxon>
        <taxon>Mycobacteriales</taxon>
        <taxon>Mycobacteriaceae</taxon>
        <taxon>Mycobacterium</taxon>
        <taxon>Mycobacterium avium complex (MAC)</taxon>
    </lineage>
</organism>
<dbReference type="Proteomes" id="UP000025947">
    <property type="component" value="Unassembled WGS sequence"/>
</dbReference>
<dbReference type="InterPro" id="IPR002711">
    <property type="entry name" value="HNH"/>
</dbReference>
<dbReference type="GO" id="GO:0003676">
    <property type="term" value="F:nucleic acid binding"/>
    <property type="evidence" value="ECO:0007669"/>
    <property type="project" value="InterPro"/>
</dbReference>
<name>A0A051TUM0_9MYCO</name>
<evidence type="ECO:0000313" key="3">
    <source>
        <dbReference type="Proteomes" id="UP000025947"/>
    </source>
</evidence>
<dbReference type="AlphaFoldDB" id="A0A051TUM0"/>
<reference evidence="2 3" key="1">
    <citation type="submission" date="2014-04" db="EMBL/GenBank/DDBJ databases">
        <title>The Genome Sequence of Mycobacterium tuberculosis TKK-01-0051.</title>
        <authorList>
            <consortium name="The Broad Institute Genomics Platform"/>
            <consortium name="The Broad Institute Genome Sequencing Center for Infectious Disease"/>
            <person name="Earl A.M."/>
            <person name="Cohen K."/>
            <person name="Pym A."/>
            <person name="Bishai W."/>
            <person name="Maharaj K."/>
            <person name="Desjardins C."/>
            <person name="Abeel T."/>
            <person name="Young S."/>
            <person name="Zeng Q."/>
            <person name="Gargeya S."/>
            <person name="Abouelleil A."/>
            <person name="Alvarado L."/>
            <person name="Chapman S.B."/>
            <person name="Gainer-Dewar J."/>
            <person name="Goldberg J."/>
            <person name="Griggs A."/>
            <person name="Gujja S."/>
            <person name="Hansen M."/>
            <person name="Howarth C."/>
            <person name="Imamovic A."/>
            <person name="Larimer J."/>
            <person name="Murphy C."/>
            <person name="Naylor J."/>
            <person name="Pearson M."/>
            <person name="Poon T.W."/>
            <person name="Priest M."/>
            <person name="Roberts A."/>
            <person name="Saif S."/>
            <person name="Shea T."/>
            <person name="Sykes S."/>
            <person name="Wortman J."/>
            <person name="Nusbaum C."/>
            <person name="Birren B."/>
        </authorList>
    </citation>
    <scope>NUCLEOTIDE SEQUENCE [LARGE SCALE GENOMIC DNA]</scope>
    <source>
        <strain evidence="2 3">TKK-01-0051</strain>
    </source>
</reference>
<dbReference type="SMART" id="SM00507">
    <property type="entry name" value="HNHc"/>
    <property type="match status" value="1"/>
</dbReference>
<dbReference type="EMBL" id="JLXW01000010">
    <property type="protein sequence ID" value="KBZ60667.1"/>
    <property type="molecule type" value="Genomic_DNA"/>
</dbReference>
<dbReference type="GO" id="GO:0008270">
    <property type="term" value="F:zinc ion binding"/>
    <property type="evidence" value="ECO:0007669"/>
    <property type="project" value="InterPro"/>
</dbReference>
<protein>
    <recommendedName>
        <fullName evidence="1">HNH nuclease domain-containing protein</fullName>
    </recommendedName>
</protein>
<feature type="domain" description="HNH nuclease" evidence="1">
    <location>
        <begin position="92"/>
        <end position="148"/>
    </location>
</feature>
<dbReference type="HOGENOM" id="CLU_1325169_0_0_11"/>
<sequence length="207" mass="23419">MREMRRASQVHPLNMRNLWRGIGQGSVVVNSEVSLAMFIRLGGNAIIEESIFTRWFPSLLEPKECVPGRAGEGVRSVESIEGPALKKAVRPKLRMDVLRRDNFRCRICNRSPDAYGDIELHVHHVQPWGDGGLTEPSNLLTLCDTCHKGLDPHLEIRLLEKIPDGVIHPSASEVVDGEFGIGVQRYRELVANCADRRRIKDRRRRGN</sequence>
<proteinExistence type="predicted"/>
<dbReference type="Gene3D" id="1.10.30.50">
    <property type="match status" value="1"/>
</dbReference>
<evidence type="ECO:0000259" key="1">
    <source>
        <dbReference type="SMART" id="SM00507"/>
    </source>
</evidence>
<accession>A0A051TUM0</accession>
<dbReference type="CDD" id="cd00085">
    <property type="entry name" value="HNHc"/>
    <property type="match status" value="1"/>
</dbReference>
<gene>
    <name evidence="2" type="ORF">K875_03614</name>
</gene>
<dbReference type="Pfam" id="PF01844">
    <property type="entry name" value="HNH"/>
    <property type="match status" value="1"/>
</dbReference>
<keyword evidence="3" id="KW-1185">Reference proteome</keyword>
<dbReference type="GO" id="GO:0004519">
    <property type="term" value="F:endonuclease activity"/>
    <property type="evidence" value="ECO:0007669"/>
    <property type="project" value="InterPro"/>
</dbReference>
<comment type="caution">
    <text evidence="2">The sequence shown here is derived from an EMBL/GenBank/DDBJ whole genome shotgun (WGS) entry which is preliminary data.</text>
</comment>
<dbReference type="PATRIC" id="fig|1324261.3.peg.3653"/>
<evidence type="ECO:0000313" key="2">
    <source>
        <dbReference type="EMBL" id="KBZ60667.1"/>
    </source>
</evidence>
<dbReference type="InterPro" id="IPR003615">
    <property type="entry name" value="HNH_nuc"/>
</dbReference>